<feature type="coiled-coil region" evidence="1">
    <location>
        <begin position="46"/>
        <end position="115"/>
    </location>
</feature>
<dbReference type="EMBL" id="RNRV01000021">
    <property type="protein sequence ID" value="MHO05266.1"/>
    <property type="molecule type" value="Genomic_DNA"/>
</dbReference>
<dbReference type="InterPro" id="IPR050570">
    <property type="entry name" value="Cell_wall_metabolism_enzyme"/>
</dbReference>
<dbReference type="PANTHER" id="PTHR21666">
    <property type="entry name" value="PEPTIDASE-RELATED"/>
    <property type="match status" value="1"/>
</dbReference>
<proteinExistence type="predicted"/>
<gene>
    <name evidence="5" type="ORF">D9F05_12905</name>
</gene>
<dbReference type="FunFam" id="2.70.70.10:FF:000003">
    <property type="entry name" value="Murein hydrolase activator EnvC"/>
    <property type="match status" value="1"/>
</dbReference>
<reference evidence="5" key="1">
    <citation type="submission" date="2018-10" db="EMBL/GenBank/DDBJ databases">
        <authorList>
            <consortium name="NARMS: The National Antimicrobial Resistance Monitoring System"/>
        </authorList>
    </citation>
    <scope>NUCLEOTIDE SEQUENCE [LARGE SCALE GENOMIC DNA]</scope>
    <source>
        <strain evidence="5">CVM N17EC0388</strain>
    </source>
</reference>
<feature type="region of interest" description="Disordered" evidence="2">
    <location>
        <begin position="174"/>
        <end position="204"/>
    </location>
</feature>
<evidence type="ECO:0000256" key="2">
    <source>
        <dbReference type="SAM" id="MobiDB-lite"/>
    </source>
</evidence>
<name>A0A3L0VZ86_ECOLX</name>
<feature type="region of interest" description="Disordered" evidence="2">
    <location>
        <begin position="305"/>
        <end position="338"/>
    </location>
</feature>
<accession>A0A3L0VZ86</accession>
<dbReference type="InterPro" id="IPR011055">
    <property type="entry name" value="Dup_hybrid_motif"/>
</dbReference>
<comment type="caution">
    <text evidence="5">The sequence shown here is derived from an EMBL/GenBank/DDBJ whole genome shotgun (WGS) entry which is preliminary data.</text>
</comment>
<evidence type="ECO:0000256" key="1">
    <source>
        <dbReference type="SAM" id="Coils"/>
    </source>
</evidence>
<feature type="compositionally biased region" description="Low complexity" evidence="2">
    <location>
        <begin position="186"/>
        <end position="204"/>
    </location>
</feature>
<keyword evidence="3" id="KW-0732">Signal</keyword>
<evidence type="ECO:0000256" key="3">
    <source>
        <dbReference type="SAM" id="SignalP"/>
    </source>
</evidence>
<dbReference type="InterPro" id="IPR016047">
    <property type="entry name" value="M23ase_b-sheet_dom"/>
</dbReference>
<dbReference type="Gene3D" id="6.10.250.3150">
    <property type="match status" value="1"/>
</dbReference>
<feature type="compositionally biased region" description="Low complexity" evidence="2">
    <location>
        <begin position="323"/>
        <end position="334"/>
    </location>
</feature>
<feature type="signal peptide" evidence="3">
    <location>
        <begin position="1"/>
        <end position="34"/>
    </location>
</feature>
<evidence type="ECO:0000259" key="4">
    <source>
        <dbReference type="Pfam" id="PF01551"/>
    </source>
</evidence>
<feature type="domain" description="M23ase beta-sheet core" evidence="4">
    <location>
        <begin position="368"/>
        <end position="461"/>
    </location>
</feature>
<dbReference type="Gene3D" id="2.70.70.10">
    <property type="entry name" value="Glucose Permease (Domain IIA)"/>
    <property type="match status" value="1"/>
</dbReference>
<dbReference type="PANTHER" id="PTHR21666:SF270">
    <property type="entry name" value="MUREIN HYDROLASE ACTIVATOR ENVC"/>
    <property type="match status" value="1"/>
</dbReference>
<dbReference type="AlphaFoldDB" id="A0A3L0VZ86"/>
<feature type="chain" id="PRO_5018229361" evidence="3">
    <location>
        <begin position="35"/>
        <end position="468"/>
    </location>
</feature>
<keyword evidence="1" id="KW-0175">Coiled coil</keyword>
<organism evidence="5">
    <name type="scientific">Escherichia coli</name>
    <dbReference type="NCBI Taxonomy" id="562"/>
    <lineage>
        <taxon>Bacteria</taxon>
        <taxon>Pseudomonadati</taxon>
        <taxon>Pseudomonadota</taxon>
        <taxon>Gammaproteobacteria</taxon>
        <taxon>Enterobacterales</taxon>
        <taxon>Enterobacteriaceae</taxon>
        <taxon>Escherichia</taxon>
    </lineage>
</organism>
<dbReference type="SUPFAM" id="SSF51261">
    <property type="entry name" value="Duplicated hybrid motif"/>
    <property type="match status" value="1"/>
</dbReference>
<dbReference type="CDD" id="cd12797">
    <property type="entry name" value="M23_peptidase"/>
    <property type="match status" value="1"/>
</dbReference>
<dbReference type="GO" id="GO:0004222">
    <property type="term" value="F:metalloendopeptidase activity"/>
    <property type="evidence" value="ECO:0007669"/>
    <property type="project" value="TreeGrafter"/>
</dbReference>
<protein>
    <submittedName>
        <fullName evidence="5">Peptidase M23</fullName>
    </submittedName>
</protein>
<sequence length="468" mass="52617">MRGCEVISNKTSRVGLLAGALFFCLSFIAGKALAANQQLGTMQSQIKEQQKTIKLSKQELTKLNTQLKADEQAISAAAAKLEQTRQQLKKNQQKLVSLQQDKLDLEQQAKHQKQLLAKQAESAFQAGNHDYLKLLLNQQDPAKLSRSLDYYDYLNKARIEAIEALRATRTKLAKNQQATKETESKLQSLLSEQQQHHQSLLASQQSRAKVRNQLQQSVQNDELKLTKLVKAEKALKARLEELRRQREEQERRERAERERLAKLKAEQERQRRLEAQRLAAEQKRIAEQQRIAAQQQKVGEQQRLAAEQQRVSEQQDRVAEQQAAARSSSAKASRGGYGGLKTNGSLRWPVQGPILISYGSPRTAQLKWKGTLIGASEGTQVKAVAPGQIVYADWLDGFGMLLVIDHGRGYMSLYGHNQSLLRQVGQNVEQGEPVALVGDSGGQDRPGLYFEIRYQGEAINPTKWLAKS</sequence>
<evidence type="ECO:0000313" key="5">
    <source>
        <dbReference type="EMBL" id="MHO05266.1"/>
    </source>
</evidence>
<dbReference type="Pfam" id="PF01551">
    <property type="entry name" value="Peptidase_M23"/>
    <property type="match status" value="1"/>
</dbReference>